<dbReference type="AlphaFoldDB" id="A0A8H5LYY3"/>
<evidence type="ECO:0000313" key="2">
    <source>
        <dbReference type="Proteomes" id="UP000565441"/>
    </source>
</evidence>
<sequence length="88" mass="9529">MPILFRQPPAETPGLVHDLSLSIACAISTRKSRRDIAERNAVVVKLRRWFRPVKKEACGELPTASKGVPLASNLEAESVPVPVAAAKD</sequence>
<comment type="caution">
    <text evidence="1">The sequence shown here is derived from an EMBL/GenBank/DDBJ whole genome shotgun (WGS) entry which is preliminary data.</text>
</comment>
<reference evidence="1 2" key="1">
    <citation type="journal article" date="2020" name="ISME J.">
        <title>Uncovering the hidden diversity of litter-decomposition mechanisms in mushroom-forming fungi.</title>
        <authorList>
            <person name="Floudas D."/>
            <person name="Bentzer J."/>
            <person name="Ahren D."/>
            <person name="Johansson T."/>
            <person name="Persson P."/>
            <person name="Tunlid A."/>
        </authorList>
    </citation>
    <scope>NUCLEOTIDE SEQUENCE [LARGE SCALE GENOMIC DNA]</scope>
    <source>
        <strain evidence="1 2">CBS 661.87</strain>
    </source>
</reference>
<protein>
    <submittedName>
        <fullName evidence="1">Uncharacterized protein</fullName>
    </submittedName>
</protein>
<evidence type="ECO:0000313" key="1">
    <source>
        <dbReference type="EMBL" id="KAF5374708.1"/>
    </source>
</evidence>
<proteinExistence type="predicted"/>
<name>A0A8H5LYY3_9AGAR</name>
<dbReference type="EMBL" id="JAACJP010000035">
    <property type="protein sequence ID" value="KAF5374708.1"/>
    <property type="molecule type" value="Genomic_DNA"/>
</dbReference>
<dbReference type="Proteomes" id="UP000565441">
    <property type="component" value="Unassembled WGS sequence"/>
</dbReference>
<organism evidence="1 2">
    <name type="scientific">Tricholomella constricta</name>
    <dbReference type="NCBI Taxonomy" id="117010"/>
    <lineage>
        <taxon>Eukaryota</taxon>
        <taxon>Fungi</taxon>
        <taxon>Dikarya</taxon>
        <taxon>Basidiomycota</taxon>
        <taxon>Agaricomycotina</taxon>
        <taxon>Agaricomycetes</taxon>
        <taxon>Agaricomycetidae</taxon>
        <taxon>Agaricales</taxon>
        <taxon>Tricholomatineae</taxon>
        <taxon>Lyophyllaceae</taxon>
        <taxon>Tricholomella</taxon>
    </lineage>
</organism>
<gene>
    <name evidence="1" type="ORF">D9615_008963</name>
</gene>
<accession>A0A8H5LYY3</accession>
<keyword evidence="2" id="KW-1185">Reference proteome</keyword>